<sequence>MRYGKMFMTYTMMEKISHVYLRFKPRYGNSSKDLHGKPTNRKPRKGKPRGYQASQDNSHEQAAISSFLQIDKDQLGTWALFTTPHNYKWIVSSGASDHMTFDSKLFSTYIPCVGHEKINTASGSSSAIAGKGSVLISKNLQLDYVQHVLT</sequence>
<gene>
    <name evidence="1" type="ORF">L6164_001188</name>
</gene>
<organism evidence="1 2">
    <name type="scientific">Bauhinia variegata</name>
    <name type="common">Purple orchid tree</name>
    <name type="synonym">Phanera variegata</name>
    <dbReference type="NCBI Taxonomy" id="167791"/>
    <lineage>
        <taxon>Eukaryota</taxon>
        <taxon>Viridiplantae</taxon>
        <taxon>Streptophyta</taxon>
        <taxon>Embryophyta</taxon>
        <taxon>Tracheophyta</taxon>
        <taxon>Spermatophyta</taxon>
        <taxon>Magnoliopsida</taxon>
        <taxon>eudicotyledons</taxon>
        <taxon>Gunneridae</taxon>
        <taxon>Pentapetalae</taxon>
        <taxon>rosids</taxon>
        <taxon>fabids</taxon>
        <taxon>Fabales</taxon>
        <taxon>Fabaceae</taxon>
        <taxon>Cercidoideae</taxon>
        <taxon>Cercideae</taxon>
        <taxon>Bauhiniinae</taxon>
        <taxon>Bauhinia</taxon>
    </lineage>
</organism>
<evidence type="ECO:0000313" key="1">
    <source>
        <dbReference type="EMBL" id="KAI4357226.1"/>
    </source>
</evidence>
<comment type="caution">
    <text evidence="1">The sequence shown here is derived from an EMBL/GenBank/DDBJ whole genome shotgun (WGS) entry which is preliminary data.</text>
</comment>
<accession>A0ACB9QBI0</accession>
<dbReference type="Proteomes" id="UP000828941">
    <property type="component" value="Chromosome 1"/>
</dbReference>
<protein>
    <submittedName>
        <fullName evidence="1">Uncharacterized protein</fullName>
    </submittedName>
</protein>
<dbReference type="EMBL" id="CM039426">
    <property type="protein sequence ID" value="KAI4357226.1"/>
    <property type="molecule type" value="Genomic_DNA"/>
</dbReference>
<name>A0ACB9QBI0_BAUVA</name>
<evidence type="ECO:0000313" key="2">
    <source>
        <dbReference type="Proteomes" id="UP000828941"/>
    </source>
</evidence>
<keyword evidence="2" id="KW-1185">Reference proteome</keyword>
<proteinExistence type="predicted"/>
<reference evidence="1 2" key="1">
    <citation type="journal article" date="2022" name="DNA Res.">
        <title>Chromosomal-level genome assembly of the orchid tree Bauhinia variegata (Leguminosae; Cercidoideae) supports the allotetraploid origin hypothesis of Bauhinia.</title>
        <authorList>
            <person name="Zhong Y."/>
            <person name="Chen Y."/>
            <person name="Zheng D."/>
            <person name="Pang J."/>
            <person name="Liu Y."/>
            <person name="Luo S."/>
            <person name="Meng S."/>
            <person name="Qian L."/>
            <person name="Wei D."/>
            <person name="Dai S."/>
            <person name="Zhou R."/>
        </authorList>
    </citation>
    <scope>NUCLEOTIDE SEQUENCE [LARGE SCALE GENOMIC DNA]</scope>
    <source>
        <strain evidence="1">BV-YZ2020</strain>
    </source>
</reference>